<keyword evidence="8 10" id="KW-0807">Transducer</keyword>
<reference evidence="15 16" key="1">
    <citation type="submission" date="2020-09" db="EMBL/GenBank/DDBJ databases">
        <title>The genome sequence of type strain Labrenzia polysiphoniae KACC 19711.</title>
        <authorList>
            <person name="Liu Y."/>
        </authorList>
    </citation>
    <scope>NUCLEOTIDE SEQUENCE [LARGE SCALE GENOMIC DNA]</scope>
    <source>
        <strain evidence="15 16">KACC 19711</strain>
    </source>
</reference>
<keyword evidence="5 11" id="KW-0812">Transmembrane</keyword>
<dbReference type="Pfam" id="PF00672">
    <property type="entry name" value="HAMP"/>
    <property type="match status" value="1"/>
</dbReference>
<feature type="domain" description="T-SNARE coiled-coil homology" evidence="13">
    <location>
        <begin position="610"/>
        <end position="672"/>
    </location>
</feature>
<feature type="domain" description="Methyl-accepting transducer" evidence="12">
    <location>
        <begin position="465"/>
        <end position="697"/>
    </location>
</feature>
<evidence type="ECO:0000256" key="11">
    <source>
        <dbReference type="SAM" id="Phobius"/>
    </source>
</evidence>
<keyword evidence="3" id="KW-0145">Chemotaxis</keyword>
<dbReference type="PROSITE" id="PS50111">
    <property type="entry name" value="CHEMOTAXIS_TRANSDUC_2"/>
    <property type="match status" value="1"/>
</dbReference>
<keyword evidence="7 11" id="KW-0472">Membrane</keyword>
<dbReference type="SMART" id="SM00304">
    <property type="entry name" value="HAMP"/>
    <property type="match status" value="1"/>
</dbReference>
<dbReference type="InterPro" id="IPR000727">
    <property type="entry name" value="T_SNARE_dom"/>
</dbReference>
<comment type="caution">
    <text evidence="15">The sequence shown here is derived from an EMBL/GenBank/DDBJ whole genome shotgun (WGS) entry which is preliminary data.</text>
</comment>
<evidence type="ECO:0000259" key="12">
    <source>
        <dbReference type="PROSITE" id="PS50111"/>
    </source>
</evidence>
<dbReference type="Pfam" id="PF02743">
    <property type="entry name" value="dCache_1"/>
    <property type="match status" value="1"/>
</dbReference>
<evidence type="ECO:0000256" key="9">
    <source>
        <dbReference type="ARBA" id="ARBA00029447"/>
    </source>
</evidence>
<proteinExistence type="inferred from homology"/>
<keyword evidence="4" id="KW-0997">Cell inner membrane</keyword>
<comment type="subcellular location">
    <subcellularLocation>
        <location evidence="1">Cell inner membrane</location>
        <topology evidence="1">Multi-pass membrane protein</topology>
    </subcellularLocation>
</comment>
<evidence type="ECO:0000256" key="1">
    <source>
        <dbReference type="ARBA" id="ARBA00004429"/>
    </source>
</evidence>
<evidence type="ECO:0000256" key="6">
    <source>
        <dbReference type="ARBA" id="ARBA00022989"/>
    </source>
</evidence>
<dbReference type="RefSeq" id="WP_192109713.1">
    <property type="nucleotide sequence ID" value="NZ_JACYXJ010000005.1"/>
</dbReference>
<sequence length="724" mass="76961">MWNKLTIRTKVPLAIVGFAVLVGAGVGFASYYSAAVETQELTEQRLMVVAKDRRASMESYLKSIETDLEIIADLPYTAEAIREFGSAWNEIDGSHTEVLKTAYIADNPNPLGEKHKLDTAATGTSYDAIHAKYHPWFRELLEGRGYYDIFLFDTAGNLIYTVFKEEDYATNFLAGGGEWAATDLGNAYRDGLAGQQGSIHFYDFKPYAPSHGAPASFMSRPVFSSGEKVGVIVYQMPIDNINAIMTRNEGLGATGEAIILGEDRLFRNDSGFSDQNDILATSLDSTAITQGFEGKESTGTNSSYRDMAFQEAAVPFEFEGVNWVIVAMQGEDEAAEPLAILRNWMLMAGGVLFALAAIGGYLIALSFTRPISSLVTDMRDVAENKLETEIRTAGREDEIGDMGRAVQVFLDSARSRKVLEANAGEKRQAERARQEEVHQLVASFNQTISSIQSRLEDRTGSMSNTAKSMVGIAEEASSAANTALSASGDATHNVEAAASAAEQLASSIQDIAQHTGKALDITNEAADVARATDEDVTSLASAADKIGEVIEIIRAIAEQTNLLALNATIEAARAGEAGKGFAVVAAEVKELSTQTAKATDEIAAQVAGVQASTQNAVEAIKAIGTRMQDVQEVTSAIASAVEEQGAATGDISSSISLAATGSGNASSNVEGLADAIARTKDSSAVVDQTSSELSNVSTELSEVVQSFTRGLVEISERANQSEAA</sequence>
<organism evidence="15 16">
    <name type="scientific">Roseibium polysiphoniae</name>
    <dbReference type="NCBI Taxonomy" id="2571221"/>
    <lineage>
        <taxon>Bacteria</taxon>
        <taxon>Pseudomonadati</taxon>
        <taxon>Pseudomonadota</taxon>
        <taxon>Alphaproteobacteria</taxon>
        <taxon>Hyphomicrobiales</taxon>
        <taxon>Stappiaceae</taxon>
        <taxon>Roseibium</taxon>
    </lineage>
</organism>
<dbReference type="Gene3D" id="1.10.287.950">
    <property type="entry name" value="Methyl-accepting chemotaxis protein"/>
    <property type="match status" value="1"/>
</dbReference>
<evidence type="ECO:0000256" key="3">
    <source>
        <dbReference type="ARBA" id="ARBA00022500"/>
    </source>
</evidence>
<keyword evidence="16" id="KW-1185">Reference proteome</keyword>
<evidence type="ECO:0000256" key="2">
    <source>
        <dbReference type="ARBA" id="ARBA00022475"/>
    </source>
</evidence>
<dbReference type="SUPFAM" id="SSF58104">
    <property type="entry name" value="Methyl-accepting chemotaxis protein (MCP) signaling domain"/>
    <property type="match status" value="1"/>
</dbReference>
<dbReference type="Gene3D" id="6.10.340.10">
    <property type="match status" value="1"/>
</dbReference>
<dbReference type="PANTHER" id="PTHR32089:SF112">
    <property type="entry name" value="LYSOZYME-LIKE PROTEIN-RELATED"/>
    <property type="match status" value="1"/>
</dbReference>
<gene>
    <name evidence="15" type="ORF">IG617_13300</name>
</gene>
<evidence type="ECO:0000256" key="4">
    <source>
        <dbReference type="ARBA" id="ARBA00022519"/>
    </source>
</evidence>
<dbReference type="EMBL" id="JACYXJ010000005">
    <property type="protein sequence ID" value="MBD8877268.1"/>
    <property type="molecule type" value="Genomic_DNA"/>
</dbReference>
<accession>A0ABR9CCC1</accession>
<evidence type="ECO:0000256" key="10">
    <source>
        <dbReference type="PROSITE-ProRule" id="PRU00284"/>
    </source>
</evidence>
<dbReference type="PROSITE" id="PS50885">
    <property type="entry name" value="HAMP"/>
    <property type="match status" value="1"/>
</dbReference>
<dbReference type="SUPFAM" id="SSF158472">
    <property type="entry name" value="HAMP domain-like"/>
    <property type="match status" value="1"/>
</dbReference>
<comment type="similarity">
    <text evidence="9">Belongs to the methyl-accepting chemotaxis (MCP) protein family.</text>
</comment>
<evidence type="ECO:0000313" key="15">
    <source>
        <dbReference type="EMBL" id="MBD8877268.1"/>
    </source>
</evidence>
<dbReference type="InterPro" id="IPR003660">
    <property type="entry name" value="HAMP_dom"/>
</dbReference>
<dbReference type="InterPro" id="IPR004089">
    <property type="entry name" value="MCPsignal_dom"/>
</dbReference>
<dbReference type="PROSITE" id="PS50192">
    <property type="entry name" value="T_SNARE"/>
    <property type="match status" value="1"/>
</dbReference>
<evidence type="ECO:0000256" key="8">
    <source>
        <dbReference type="ARBA" id="ARBA00023224"/>
    </source>
</evidence>
<keyword evidence="2" id="KW-1003">Cell membrane</keyword>
<dbReference type="CDD" id="cd06225">
    <property type="entry name" value="HAMP"/>
    <property type="match status" value="1"/>
</dbReference>
<dbReference type="Pfam" id="PF00015">
    <property type="entry name" value="MCPsignal"/>
    <property type="match status" value="1"/>
</dbReference>
<feature type="domain" description="HAMP" evidence="14">
    <location>
        <begin position="365"/>
        <end position="418"/>
    </location>
</feature>
<protein>
    <submittedName>
        <fullName evidence="15">Methyl-accepting chemotaxis protein</fullName>
    </submittedName>
</protein>
<dbReference type="InterPro" id="IPR033479">
    <property type="entry name" value="dCache_1"/>
</dbReference>
<evidence type="ECO:0000256" key="5">
    <source>
        <dbReference type="ARBA" id="ARBA00022692"/>
    </source>
</evidence>
<name>A0ABR9CCC1_9HYPH</name>
<evidence type="ECO:0000259" key="13">
    <source>
        <dbReference type="PROSITE" id="PS50192"/>
    </source>
</evidence>
<dbReference type="Proteomes" id="UP000615687">
    <property type="component" value="Unassembled WGS sequence"/>
</dbReference>
<dbReference type="SMART" id="SM00283">
    <property type="entry name" value="MA"/>
    <property type="match status" value="1"/>
</dbReference>
<dbReference type="PANTHER" id="PTHR32089">
    <property type="entry name" value="METHYL-ACCEPTING CHEMOTAXIS PROTEIN MCPB"/>
    <property type="match status" value="1"/>
</dbReference>
<evidence type="ECO:0000259" key="14">
    <source>
        <dbReference type="PROSITE" id="PS50885"/>
    </source>
</evidence>
<evidence type="ECO:0000256" key="7">
    <source>
        <dbReference type="ARBA" id="ARBA00023136"/>
    </source>
</evidence>
<keyword evidence="6 11" id="KW-1133">Transmembrane helix</keyword>
<feature type="transmembrane region" description="Helical" evidence="11">
    <location>
        <begin position="344"/>
        <end position="364"/>
    </location>
</feature>
<evidence type="ECO:0000313" key="16">
    <source>
        <dbReference type="Proteomes" id="UP000615687"/>
    </source>
</evidence>